<gene>
    <name evidence="2" type="ORF">SUH3_22675</name>
</gene>
<reference evidence="2 3" key="1">
    <citation type="submission" date="2014-01" db="EMBL/GenBank/DDBJ databases">
        <title>Sulfitobacter sp. H3 (MCCC 1A00686) Genome Sequencing.</title>
        <authorList>
            <person name="Lai Q."/>
            <person name="Hong Z."/>
        </authorList>
    </citation>
    <scope>NUCLEOTIDE SEQUENCE [LARGE SCALE GENOMIC DNA]</scope>
    <source>
        <strain evidence="2 3">H3</strain>
    </source>
</reference>
<dbReference type="InterPro" id="IPR050259">
    <property type="entry name" value="SDR"/>
</dbReference>
<proteinExistence type="inferred from homology"/>
<evidence type="ECO:0000313" key="3">
    <source>
        <dbReference type="Proteomes" id="UP000027746"/>
    </source>
</evidence>
<accession>A0A073J016</accession>
<dbReference type="FunFam" id="3.40.50.720:FF:000084">
    <property type="entry name" value="Short-chain dehydrogenase reductase"/>
    <property type="match status" value="1"/>
</dbReference>
<comment type="caution">
    <text evidence="2">The sequence shown here is derived from an EMBL/GenBank/DDBJ whole genome shotgun (WGS) entry which is preliminary data.</text>
</comment>
<dbReference type="PRINTS" id="PR00081">
    <property type="entry name" value="GDHRDH"/>
</dbReference>
<dbReference type="NCBIfam" id="NF005559">
    <property type="entry name" value="PRK07231.1"/>
    <property type="match status" value="1"/>
</dbReference>
<dbReference type="Gene3D" id="3.40.50.720">
    <property type="entry name" value="NAD(P)-binding Rossmann-like Domain"/>
    <property type="match status" value="1"/>
</dbReference>
<dbReference type="CDD" id="cd05233">
    <property type="entry name" value="SDR_c"/>
    <property type="match status" value="1"/>
</dbReference>
<dbReference type="GeneID" id="68872524"/>
<dbReference type="Proteomes" id="UP000027746">
    <property type="component" value="Unassembled WGS sequence"/>
</dbReference>
<dbReference type="SUPFAM" id="SSF51735">
    <property type="entry name" value="NAD(P)-binding Rossmann-fold domains"/>
    <property type="match status" value="1"/>
</dbReference>
<dbReference type="InterPro" id="IPR036291">
    <property type="entry name" value="NAD(P)-bd_dom_sf"/>
</dbReference>
<dbReference type="PANTHER" id="PTHR42879:SF2">
    <property type="entry name" value="3-OXOACYL-[ACYL-CARRIER-PROTEIN] REDUCTASE FABG"/>
    <property type="match status" value="1"/>
</dbReference>
<sequence>MQADKTVALITGAGHGIGKATAKLMAARGWTVAINDLKAEFVEEAVAEITAEGGMAIPVVQNVGSREGVRAAVDQVMEAAGQLDVLVNNAAWVRYQAIPDIAPETVDRMVQIGFNSIIWGIQAAVEVMDKTRGGAIVNVASAAGFRSAPRSLVYSGLKAGVMGMTRAAAAELGASNIRVNAVAPSAVPTEGTQKHRNADLDAKRIAHTPLGRLGTVDDIARAIMYLSAAESDFVTGQVLLVDGGIGTSNL</sequence>
<dbReference type="Pfam" id="PF13561">
    <property type="entry name" value="adh_short_C2"/>
    <property type="match status" value="1"/>
</dbReference>
<keyword evidence="3" id="KW-1185">Reference proteome</keyword>
<organism evidence="2 3">
    <name type="scientific">Pseudosulfitobacter pseudonitzschiae</name>
    <dbReference type="NCBI Taxonomy" id="1402135"/>
    <lineage>
        <taxon>Bacteria</taxon>
        <taxon>Pseudomonadati</taxon>
        <taxon>Pseudomonadota</taxon>
        <taxon>Alphaproteobacteria</taxon>
        <taxon>Rhodobacterales</taxon>
        <taxon>Roseobacteraceae</taxon>
        <taxon>Pseudosulfitobacter</taxon>
    </lineage>
</organism>
<dbReference type="PRINTS" id="PR00080">
    <property type="entry name" value="SDRFAMILY"/>
</dbReference>
<dbReference type="OrthoDB" id="7257744at2"/>
<comment type="similarity">
    <text evidence="1">Belongs to the short-chain dehydrogenases/reductases (SDR) family.</text>
</comment>
<dbReference type="PANTHER" id="PTHR42879">
    <property type="entry name" value="3-OXOACYL-(ACYL-CARRIER-PROTEIN) REDUCTASE"/>
    <property type="match status" value="1"/>
</dbReference>
<dbReference type="EMBL" id="JAMD01000007">
    <property type="protein sequence ID" value="KEJ95334.1"/>
    <property type="molecule type" value="Genomic_DNA"/>
</dbReference>
<name>A0A073J016_9RHOB</name>
<evidence type="ECO:0000313" key="2">
    <source>
        <dbReference type="EMBL" id="KEJ95334.1"/>
    </source>
</evidence>
<dbReference type="InterPro" id="IPR002347">
    <property type="entry name" value="SDR_fam"/>
</dbReference>
<dbReference type="AlphaFoldDB" id="A0A073J016"/>
<protein>
    <submittedName>
        <fullName evidence="2">Oxidoreductase</fullName>
    </submittedName>
</protein>
<dbReference type="RefSeq" id="WP_037927525.1">
    <property type="nucleotide sequence ID" value="NZ_CP054606.1"/>
</dbReference>
<evidence type="ECO:0000256" key="1">
    <source>
        <dbReference type="ARBA" id="ARBA00006484"/>
    </source>
</evidence>